<reference evidence="2 3" key="1">
    <citation type="submission" date="2021-04" db="EMBL/GenBank/DDBJ databases">
        <authorList>
            <person name="Bliznina A."/>
        </authorList>
    </citation>
    <scope>NUCLEOTIDE SEQUENCE [LARGE SCALE GENOMIC DNA]</scope>
</reference>
<organism evidence="2 3">
    <name type="scientific">Oikopleura dioica</name>
    <name type="common">Tunicate</name>
    <dbReference type="NCBI Taxonomy" id="34765"/>
    <lineage>
        <taxon>Eukaryota</taxon>
        <taxon>Metazoa</taxon>
        <taxon>Chordata</taxon>
        <taxon>Tunicata</taxon>
        <taxon>Appendicularia</taxon>
        <taxon>Copelata</taxon>
        <taxon>Oikopleuridae</taxon>
        <taxon>Oikopleura</taxon>
    </lineage>
</organism>
<accession>A0ABN7SL15</accession>
<sequence length="239" mass="27164">MSVNVFTILFCISIVCIIITTIVSHKRMTDIAMEEHHLSSTQSLYNFTRKGKPVTHSHLDLTHREFLDLLQNEHFQDKFEKILIESPFSAYRMETPALSSSSAENVFGMILIKADHLASATPDTVSFREHWKKCDETSLICAFPNLGGDSLLVCPVPPRTTEGSFDFQNAKSFVSIAQFFRKASVDYRRAFLKRWSSHGQAAAKKSSKTYISTEGSGVSWLHLRFDPYPKYYSSVYRSS</sequence>
<dbReference type="Pfam" id="PF22086">
    <property type="entry name" value="DUF6940"/>
    <property type="match status" value="1"/>
</dbReference>
<gene>
    <name evidence="2" type="ORF">OKIOD_LOCUS7561</name>
</gene>
<keyword evidence="1" id="KW-1133">Transmembrane helix</keyword>
<evidence type="ECO:0000313" key="3">
    <source>
        <dbReference type="Proteomes" id="UP001158576"/>
    </source>
</evidence>
<keyword evidence="3" id="KW-1185">Reference proteome</keyword>
<keyword evidence="1" id="KW-0472">Membrane</keyword>
<evidence type="ECO:0000256" key="1">
    <source>
        <dbReference type="SAM" id="Phobius"/>
    </source>
</evidence>
<protein>
    <submittedName>
        <fullName evidence="2">Oidioi.mRNA.OKI2018_I69.XSR.g16003.t1.cds</fullName>
    </submittedName>
</protein>
<dbReference type="InterPro" id="IPR054220">
    <property type="entry name" value="DUF6940"/>
</dbReference>
<keyword evidence="1" id="KW-0812">Transmembrane</keyword>
<evidence type="ECO:0000313" key="2">
    <source>
        <dbReference type="EMBL" id="CAG5098818.1"/>
    </source>
</evidence>
<proteinExistence type="predicted"/>
<name>A0ABN7SL15_OIKDI</name>
<feature type="transmembrane region" description="Helical" evidence="1">
    <location>
        <begin position="6"/>
        <end position="23"/>
    </location>
</feature>
<dbReference type="Proteomes" id="UP001158576">
    <property type="component" value="Chromosome XSR"/>
</dbReference>
<dbReference type="EMBL" id="OU015569">
    <property type="protein sequence ID" value="CAG5098818.1"/>
    <property type="molecule type" value="Genomic_DNA"/>
</dbReference>